<keyword evidence="1" id="KW-0813">Transport</keyword>
<dbReference type="Pfam" id="PF00664">
    <property type="entry name" value="ABC_membrane"/>
    <property type="match status" value="1"/>
</dbReference>
<dbReference type="InterPro" id="IPR011527">
    <property type="entry name" value="ABC1_TM_dom"/>
</dbReference>
<reference evidence="8 9" key="1">
    <citation type="submission" date="2024-06" db="EMBL/GenBank/DDBJ databases">
        <title>A chromosome level genome sequence of Diviner's sage (Salvia divinorum).</title>
        <authorList>
            <person name="Ford S.A."/>
            <person name="Ro D.-K."/>
            <person name="Ness R.W."/>
            <person name="Phillips M.A."/>
        </authorList>
    </citation>
    <scope>NUCLEOTIDE SEQUENCE [LARGE SCALE GENOMIC DNA]</scope>
    <source>
        <strain evidence="8">SAF-2024a</strain>
        <tissue evidence="8">Leaf</tissue>
    </source>
</reference>
<evidence type="ECO:0000313" key="8">
    <source>
        <dbReference type="EMBL" id="KAL1557813.1"/>
    </source>
</evidence>
<evidence type="ECO:0000259" key="7">
    <source>
        <dbReference type="PROSITE" id="PS50929"/>
    </source>
</evidence>
<proteinExistence type="predicted"/>
<evidence type="ECO:0000256" key="4">
    <source>
        <dbReference type="ARBA" id="ARBA00022840"/>
    </source>
</evidence>
<dbReference type="PANTHER" id="PTHR24223">
    <property type="entry name" value="ATP-BINDING CASSETTE SUB-FAMILY C"/>
    <property type="match status" value="1"/>
</dbReference>
<evidence type="ECO:0000256" key="5">
    <source>
        <dbReference type="ARBA" id="ARBA00022989"/>
    </source>
</evidence>
<gene>
    <name evidence="8" type="ORF">AAHA92_08352</name>
</gene>
<dbReference type="SUPFAM" id="SSF52540">
    <property type="entry name" value="P-loop containing nucleoside triphosphate hydrolases"/>
    <property type="match status" value="2"/>
</dbReference>
<dbReference type="Gene3D" id="1.20.1560.10">
    <property type="entry name" value="ABC transporter type 1, transmembrane domain"/>
    <property type="match status" value="1"/>
</dbReference>
<name>A0ABD1HRH9_SALDI</name>
<dbReference type="InterPro" id="IPR027417">
    <property type="entry name" value="P-loop_NTPase"/>
</dbReference>
<dbReference type="InterPro" id="IPR050173">
    <property type="entry name" value="ABC_transporter_C-like"/>
</dbReference>
<dbReference type="Pfam" id="PF00005">
    <property type="entry name" value="ABC_tran"/>
    <property type="match status" value="1"/>
</dbReference>
<dbReference type="AlphaFoldDB" id="A0ABD1HRH9"/>
<keyword evidence="6" id="KW-0472">Membrane</keyword>
<protein>
    <submittedName>
        <fullName evidence="8">ABC transporter C family member 3-like isoform X3</fullName>
    </submittedName>
</protein>
<keyword evidence="3" id="KW-0547">Nucleotide-binding</keyword>
<evidence type="ECO:0000256" key="2">
    <source>
        <dbReference type="ARBA" id="ARBA00022692"/>
    </source>
</evidence>
<dbReference type="GO" id="GO:0005524">
    <property type="term" value="F:ATP binding"/>
    <property type="evidence" value="ECO:0007669"/>
    <property type="project" value="UniProtKB-KW"/>
</dbReference>
<comment type="caution">
    <text evidence="8">The sequence shown here is derived from an EMBL/GenBank/DDBJ whole genome shotgun (WGS) entry which is preliminary data.</text>
</comment>
<evidence type="ECO:0000256" key="1">
    <source>
        <dbReference type="ARBA" id="ARBA00022448"/>
    </source>
</evidence>
<dbReference type="EMBL" id="JBEAFC010000004">
    <property type="protein sequence ID" value="KAL1557813.1"/>
    <property type="molecule type" value="Genomic_DNA"/>
</dbReference>
<accession>A0ABD1HRH9</accession>
<feature type="domain" description="ABC transmembrane type-1" evidence="7">
    <location>
        <begin position="186"/>
        <end position="322"/>
    </location>
</feature>
<evidence type="ECO:0000256" key="6">
    <source>
        <dbReference type="ARBA" id="ARBA00023136"/>
    </source>
</evidence>
<evidence type="ECO:0000256" key="3">
    <source>
        <dbReference type="ARBA" id="ARBA00022741"/>
    </source>
</evidence>
<dbReference type="SUPFAM" id="SSF90123">
    <property type="entry name" value="ABC transporter transmembrane region"/>
    <property type="match status" value="1"/>
</dbReference>
<dbReference type="Proteomes" id="UP001567538">
    <property type="component" value="Unassembled WGS sequence"/>
</dbReference>
<keyword evidence="4" id="KW-0067">ATP-binding</keyword>
<dbReference type="InterPro" id="IPR036640">
    <property type="entry name" value="ABC1_TM_sf"/>
</dbReference>
<dbReference type="PROSITE" id="PS50929">
    <property type="entry name" value="ABC_TM1F"/>
    <property type="match status" value="1"/>
</dbReference>
<keyword evidence="9" id="KW-1185">Reference proteome</keyword>
<dbReference type="Gene3D" id="3.40.50.300">
    <property type="entry name" value="P-loop containing nucleotide triphosphate hydrolases"/>
    <property type="match status" value="2"/>
</dbReference>
<dbReference type="InterPro" id="IPR003439">
    <property type="entry name" value="ABC_transporter-like_ATP-bd"/>
</dbReference>
<keyword evidence="2" id="KW-0812">Transmembrane</keyword>
<keyword evidence="5" id="KW-1133">Transmembrane helix</keyword>
<organism evidence="8 9">
    <name type="scientific">Salvia divinorum</name>
    <name type="common">Maria pastora</name>
    <name type="synonym">Diviner's sage</name>
    <dbReference type="NCBI Taxonomy" id="28513"/>
    <lineage>
        <taxon>Eukaryota</taxon>
        <taxon>Viridiplantae</taxon>
        <taxon>Streptophyta</taxon>
        <taxon>Embryophyta</taxon>
        <taxon>Tracheophyta</taxon>
        <taxon>Spermatophyta</taxon>
        <taxon>Magnoliopsida</taxon>
        <taxon>eudicotyledons</taxon>
        <taxon>Gunneridae</taxon>
        <taxon>Pentapetalae</taxon>
        <taxon>asterids</taxon>
        <taxon>lamiids</taxon>
        <taxon>Lamiales</taxon>
        <taxon>Lamiaceae</taxon>
        <taxon>Nepetoideae</taxon>
        <taxon>Mentheae</taxon>
        <taxon>Salviinae</taxon>
        <taxon>Salvia</taxon>
        <taxon>Salvia subgen. Calosphace</taxon>
    </lineage>
</organism>
<dbReference type="PANTHER" id="PTHR24223:SF222">
    <property type="entry name" value="OS01G0902100 PROTEIN"/>
    <property type="match status" value="1"/>
</dbReference>
<evidence type="ECO:0000313" key="9">
    <source>
        <dbReference type="Proteomes" id="UP001567538"/>
    </source>
</evidence>
<sequence>MKGSKVADCGSVGSGKTISFLCSILGEMWADGDSCVVGERGLNLSGGQEQRIQMARARYSNSDIYPFGAVDAHTGAHMFKKCIMRLLHDKTVVCVTHLEFLHSSDLVLGMKDGRIVESGKYHDLVLNRDGELMKQTAARHKSVEQVSPFKSKPSTEHCIEASEAKSIDHSNKVSKVCLHEEAESGRSSTDQSTVDTDIPFRLAGPVFAIIQLLSVVLLVCQVAWQISFIFVRVLAVSIWYQAYYISTARELARMVPTQQASTLHHFSESIARATGIRSLNQESRFWKTNAHLIDNYSRAAFYNAGTMEWLCVRINLVILVSIPRPAIDPSLAGLGATYGLNLNVIQAIFRVVEPSQGRILIDGVDISKLGSTLFQGTLRTNLDHLDEHTDHEIWEILDKCHLARNVMHDESLLEAPVADDGENWSMGQRQLVCLSRVLLQRRRILVLDEGTTSMDAATDSLIQKTIREENRYNCGFPQ</sequence>